<dbReference type="InterPro" id="IPR036259">
    <property type="entry name" value="MFS_trans_sf"/>
</dbReference>
<evidence type="ECO:0000256" key="1">
    <source>
        <dbReference type="SAM" id="MobiDB-lite"/>
    </source>
</evidence>
<dbReference type="NCBIfam" id="TIGR03696">
    <property type="entry name" value="Rhs_assc_core"/>
    <property type="match status" value="1"/>
</dbReference>
<dbReference type="EMBL" id="MOAM01000046">
    <property type="protein sequence ID" value="ROL63021.1"/>
    <property type="molecule type" value="Genomic_DNA"/>
</dbReference>
<dbReference type="InterPro" id="IPR050708">
    <property type="entry name" value="T6SS_VgrG/RHS"/>
</dbReference>
<dbReference type="Gene3D" id="2.180.10.10">
    <property type="entry name" value="RHS repeat-associated core"/>
    <property type="match status" value="1"/>
</dbReference>
<evidence type="ECO:0008006" key="5">
    <source>
        <dbReference type="Google" id="ProtNLM"/>
    </source>
</evidence>
<sequence>MLDPRLFERSLNHPQTPANQRTGFTLTNRTLLNDNQDAGWRLLLIGQAGQLLESWDSRDTHSWLDYDDQLRLLAQHEQAQGQPPASRSRFSYAGTGSDDSAYNRCGRLVRLDDSAGSVRNRAFTLSGEIEETTRQWLASHEQPDWPLLPEERDALLVPGPGATTLHHVNALAEPVGLTDALGNLRRLHLDVAGQLKEVVLQRNGEQPSALASAMTYSASGQLQRQRCGNEVVCDSRYDPRDGRLVQRTASHPQRGVLQALSFVHDPGGRIVEINDGAQPIRYFRNQKISARRTFVYDSLYRLTRATGFEVANAAGGPDLPAFQSPPDPGQLVNYQQHYQYDSAGNLIEMRHVGAHNRTRRLAVAETSNCSLTQKADGSLPDPDEIAAAFDANGNLKFLHDNQALQWNANNQLRQVTLAQHATGDDVESYRYDLAGQRQYKRCVRWPNGTRQIEETFYLPGLELHRNSASGEVLDVLLVDNGLAQVRLLHWQTGLPTGLSNDRLRYSLVDQQGSTTLELDDQARTISHEAYYPYGGTCWWAGESLVEASYKTRRYSAKERDASGLYYYGMRYYAPWLRRWINPDPGGIDDGLNLFTMVRGDPVGNIDRQGLDTADNQQQGPTVRQVVVASSADATRITVGFLLGSALTYFIEQALDLLPADLATNATLTAIGMLVGGSLLGVLGRQIGQRFNSHQATAYASLAIGVMAGIAMPLAGFWNRQQPERNDMAVTTLMVAARSFVQQFAQLALANVGPKIAPAATIGTAAGVALTAVSTRSISGYFGADLAAEVRRFAIAPASIFLDWFINSAARSRQTNARYVTSNNQLSDPQRAPLLSGLLSRNLFWTSIEAIRAVSRAALPGPAAAAASSAAVSLLHFRGLFEGWLNTAAPARAPRQRRNSATQETRL</sequence>
<evidence type="ECO:0000313" key="3">
    <source>
        <dbReference type="EMBL" id="ROL63021.1"/>
    </source>
</evidence>
<dbReference type="Proteomes" id="UP000285286">
    <property type="component" value="Unassembled WGS sequence"/>
</dbReference>
<feature type="transmembrane region" description="Helical" evidence="2">
    <location>
        <begin position="695"/>
        <end position="717"/>
    </location>
</feature>
<dbReference type="InterPro" id="IPR022385">
    <property type="entry name" value="Rhs_assc_core"/>
</dbReference>
<name>A0A423CUN7_9PSED</name>
<dbReference type="AlphaFoldDB" id="A0A423CUN7"/>
<gene>
    <name evidence="3" type="ORF">BHU25_25530</name>
</gene>
<protein>
    <recommendedName>
        <fullName evidence="5">Toxin</fullName>
    </recommendedName>
</protein>
<feature type="compositionally biased region" description="Polar residues" evidence="1">
    <location>
        <begin position="12"/>
        <end position="21"/>
    </location>
</feature>
<keyword evidence="2" id="KW-0472">Membrane</keyword>
<accession>A0A423CUN7</accession>
<proteinExistence type="predicted"/>
<feature type="transmembrane region" description="Helical" evidence="2">
    <location>
        <begin position="661"/>
        <end position="683"/>
    </location>
</feature>
<feature type="compositionally biased region" description="Basic and acidic residues" evidence="1">
    <location>
        <begin position="1"/>
        <end position="11"/>
    </location>
</feature>
<keyword evidence="2" id="KW-0812">Transmembrane</keyword>
<dbReference type="PANTHER" id="PTHR32305">
    <property type="match status" value="1"/>
</dbReference>
<reference evidence="3 4" key="1">
    <citation type="submission" date="2016-10" db="EMBL/GenBank/DDBJ databases">
        <title>Comparative genome analysis of multiple Pseudomonas spp. focuses on biocontrol and plant growth promoting traits.</title>
        <authorList>
            <person name="Tao X.-Y."/>
            <person name="Taylor C.G."/>
        </authorList>
    </citation>
    <scope>NUCLEOTIDE SEQUENCE [LARGE SCALE GENOMIC DNA]</scope>
    <source>
        <strain evidence="3 4">15D11</strain>
    </source>
</reference>
<keyword evidence="2" id="KW-1133">Transmembrane helix</keyword>
<organism evidence="3 4">
    <name type="scientific">Pseudomonas vranovensis</name>
    <dbReference type="NCBI Taxonomy" id="321661"/>
    <lineage>
        <taxon>Bacteria</taxon>
        <taxon>Pseudomonadati</taxon>
        <taxon>Pseudomonadota</taxon>
        <taxon>Gammaproteobacteria</taxon>
        <taxon>Pseudomonadales</taxon>
        <taxon>Pseudomonadaceae</taxon>
        <taxon>Pseudomonas</taxon>
    </lineage>
</organism>
<dbReference type="PANTHER" id="PTHR32305:SF15">
    <property type="entry name" value="PROTEIN RHSA-RELATED"/>
    <property type="match status" value="1"/>
</dbReference>
<dbReference type="SUPFAM" id="SSF103473">
    <property type="entry name" value="MFS general substrate transporter"/>
    <property type="match status" value="1"/>
</dbReference>
<evidence type="ECO:0000313" key="4">
    <source>
        <dbReference type="Proteomes" id="UP000285286"/>
    </source>
</evidence>
<keyword evidence="4" id="KW-1185">Reference proteome</keyword>
<comment type="caution">
    <text evidence="3">The sequence shown here is derived from an EMBL/GenBank/DDBJ whole genome shotgun (WGS) entry which is preliminary data.</text>
</comment>
<feature type="region of interest" description="Disordered" evidence="1">
    <location>
        <begin position="1"/>
        <end position="21"/>
    </location>
</feature>
<evidence type="ECO:0000256" key="2">
    <source>
        <dbReference type="SAM" id="Phobius"/>
    </source>
</evidence>